<accession>A0ABQ4PM34</accession>
<keyword evidence="1 6" id="KW-0963">Cytoplasm</keyword>
<dbReference type="NCBIfam" id="NF008725">
    <property type="entry name" value="PRK11727.1"/>
    <property type="match status" value="1"/>
</dbReference>
<keyword evidence="3 6" id="KW-0489">Methyltransferase</keyword>
<dbReference type="EC" id="2.1.1.181" evidence="6"/>
<dbReference type="SUPFAM" id="SSF53335">
    <property type="entry name" value="S-adenosyl-L-methionine-dependent methyltransferases"/>
    <property type="match status" value="1"/>
</dbReference>
<feature type="compositionally biased region" description="Basic residues" evidence="7">
    <location>
        <begin position="1"/>
        <end position="11"/>
    </location>
</feature>
<comment type="caution">
    <text evidence="8">The sequence shown here is derived from an EMBL/GenBank/DDBJ whole genome shotgun (WGS) entry which is preliminary data.</text>
</comment>
<dbReference type="InterPro" id="IPR010286">
    <property type="entry name" value="METTL16/RlmF"/>
</dbReference>
<dbReference type="Pfam" id="PF05971">
    <property type="entry name" value="Methyltransf_10"/>
    <property type="match status" value="1"/>
</dbReference>
<dbReference type="CDD" id="cd02440">
    <property type="entry name" value="AdoMet_MTases"/>
    <property type="match status" value="1"/>
</dbReference>
<dbReference type="PIRSF" id="PIRSF029038">
    <property type="entry name" value="Mtase_YbiN_prd"/>
    <property type="match status" value="1"/>
</dbReference>
<evidence type="ECO:0000256" key="5">
    <source>
        <dbReference type="ARBA" id="ARBA00022691"/>
    </source>
</evidence>
<dbReference type="GO" id="GO:0008168">
    <property type="term" value="F:methyltransferase activity"/>
    <property type="evidence" value="ECO:0007669"/>
    <property type="project" value="UniProtKB-KW"/>
</dbReference>
<proteinExistence type="inferred from homology"/>
<evidence type="ECO:0000256" key="6">
    <source>
        <dbReference type="HAMAP-Rule" id="MF_01848"/>
    </source>
</evidence>
<comment type="similarity">
    <text evidence="6">Belongs to the methyltransferase superfamily. METTL16/RlmF family.</text>
</comment>
<keyword evidence="4 6" id="KW-0808">Transferase</keyword>
<comment type="function">
    <text evidence="6">Specifically methylates the adenine in position 1618 of 23S rRNA.</text>
</comment>
<evidence type="ECO:0000256" key="2">
    <source>
        <dbReference type="ARBA" id="ARBA00022552"/>
    </source>
</evidence>
<feature type="region of interest" description="Disordered" evidence="7">
    <location>
        <begin position="1"/>
        <end position="28"/>
    </location>
</feature>
<dbReference type="Gene3D" id="3.40.50.150">
    <property type="entry name" value="Vaccinia Virus protein VP39"/>
    <property type="match status" value="1"/>
</dbReference>
<evidence type="ECO:0000256" key="4">
    <source>
        <dbReference type="ARBA" id="ARBA00022679"/>
    </source>
</evidence>
<evidence type="ECO:0000256" key="1">
    <source>
        <dbReference type="ARBA" id="ARBA00022490"/>
    </source>
</evidence>
<dbReference type="GO" id="GO:0032259">
    <property type="term" value="P:methylation"/>
    <property type="evidence" value="ECO:0007669"/>
    <property type="project" value="UniProtKB-KW"/>
</dbReference>
<evidence type="ECO:0000313" key="8">
    <source>
        <dbReference type="EMBL" id="GIU49256.1"/>
    </source>
</evidence>
<protein>
    <recommendedName>
        <fullName evidence="6">Ribosomal RNA large subunit methyltransferase F</fullName>
        <ecNumber evidence="6">2.1.1.181</ecNumber>
    </recommendedName>
    <alternativeName>
        <fullName evidence="6">23S rRNA mA1618 methyltransferase</fullName>
    </alternativeName>
    <alternativeName>
        <fullName evidence="6">rRNA adenine N-6-methyltransferase</fullName>
    </alternativeName>
</protein>
<dbReference type="PANTHER" id="PTHR13393">
    <property type="entry name" value="SAM-DEPENDENT METHYLTRANSFERASE"/>
    <property type="match status" value="1"/>
</dbReference>
<evidence type="ECO:0000313" key="9">
    <source>
        <dbReference type="Proteomes" id="UP000761574"/>
    </source>
</evidence>
<evidence type="ECO:0000256" key="7">
    <source>
        <dbReference type="SAM" id="MobiDB-lite"/>
    </source>
</evidence>
<name>A0ABQ4PM34_9GAMM</name>
<gene>
    <name evidence="6 8" type="primary">rlmF</name>
    <name evidence="8" type="ORF">TUM4630_27460</name>
</gene>
<dbReference type="EMBL" id="BPFB01000036">
    <property type="protein sequence ID" value="GIU49256.1"/>
    <property type="molecule type" value="Genomic_DNA"/>
</dbReference>
<dbReference type="InterPro" id="IPR016909">
    <property type="entry name" value="rRNA_lsu_MeTfrase_F"/>
</dbReference>
<dbReference type="PANTHER" id="PTHR13393:SF0">
    <property type="entry name" value="RNA N6-ADENOSINE-METHYLTRANSFERASE METTL16"/>
    <property type="match status" value="1"/>
</dbReference>
<dbReference type="HAMAP" id="MF_01848">
    <property type="entry name" value="23SrRNA_methyltr_F"/>
    <property type="match status" value="1"/>
</dbReference>
<keyword evidence="2 6" id="KW-0698">rRNA processing</keyword>
<organism evidence="8 9">
    <name type="scientific">Shewanella algidipiscicola</name>
    <dbReference type="NCBI Taxonomy" id="614070"/>
    <lineage>
        <taxon>Bacteria</taxon>
        <taxon>Pseudomonadati</taxon>
        <taxon>Pseudomonadota</taxon>
        <taxon>Gammaproteobacteria</taxon>
        <taxon>Alteromonadales</taxon>
        <taxon>Shewanellaceae</taxon>
        <taxon>Shewanella</taxon>
    </lineage>
</organism>
<dbReference type="InterPro" id="IPR029063">
    <property type="entry name" value="SAM-dependent_MTases_sf"/>
</dbReference>
<dbReference type="Proteomes" id="UP000761574">
    <property type="component" value="Unassembled WGS sequence"/>
</dbReference>
<keyword evidence="5 6" id="KW-0949">S-adenosyl-L-methionine</keyword>
<sequence>MKKTLSSHKKPNQMPASKAQGGKGLHPRNVHGNGYDFNALIAKTEQLSPFVRPNPYGNLSIDFADEQAVKTLNLALLRLHYGIDYWDIPAGFLCPPIPGRVDYLHHLADLLAEDSAADTHRNRPQAKPTKGTKIQVLDIGTGANGIYPILGAQTYGWRFVASDIDPLSIANVHTIIDRNPSLQGKVNLRLQSTSKAIFNGVIKSQERFDLTMCNPPFHASLAQAAAGSERKLANLAANRLAKGHATSASKPTAKLNFGGQKAELWCEGGEQRFLLDMIDESKTFALQCLWFSSLVSKKENVTPCYNALQRLGAVTVKTIDMTQGNKLTRVLAWSFLTPSQRQMWHKFRC</sequence>
<comment type="subcellular location">
    <subcellularLocation>
        <location evidence="6">Cytoplasm</location>
    </subcellularLocation>
</comment>
<reference evidence="8 9" key="1">
    <citation type="submission" date="2021-05" db="EMBL/GenBank/DDBJ databases">
        <title>Molecular characterization for Shewanella algae harboring chromosomal blaOXA-55-like strains isolated from clinical and environment sample.</title>
        <authorList>
            <person name="Ohama Y."/>
            <person name="Aoki K."/>
            <person name="Harada S."/>
            <person name="Moriya K."/>
            <person name="Ishii Y."/>
            <person name="Tateda K."/>
        </authorList>
    </citation>
    <scope>NUCLEOTIDE SEQUENCE [LARGE SCALE GENOMIC DNA]</scope>
    <source>
        <strain evidence="8 9">LMG 23746</strain>
    </source>
</reference>
<evidence type="ECO:0000256" key="3">
    <source>
        <dbReference type="ARBA" id="ARBA00022603"/>
    </source>
</evidence>
<comment type="catalytic activity">
    <reaction evidence="6">
        <text>adenosine(1618) in 23S rRNA + S-adenosyl-L-methionine = N(6)-methyladenosine(1618) in 23S rRNA + S-adenosyl-L-homocysteine + H(+)</text>
        <dbReference type="Rhea" id="RHEA:16497"/>
        <dbReference type="Rhea" id="RHEA-COMP:10229"/>
        <dbReference type="Rhea" id="RHEA-COMP:10231"/>
        <dbReference type="ChEBI" id="CHEBI:15378"/>
        <dbReference type="ChEBI" id="CHEBI:57856"/>
        <dbReference type="ChEBI" id="CHEBI:59789"/>
        <dbReference type="ChEBI" id="CHEBI:74411"/>
        <dbReference type="ChEBI" id="CHEBI:74449"/>
        <dbReference type="EC" id="2.1.1.181"/>
    </reaction>
</comment>
<keyword evidence="9" id="KW-1185">Reference proteome</keyword>